<dbReference type="Pfam" id="PF13597">
    <property type="entry name" value="NRDD"/>
    <property type="match status" value="1"/>
</dbReference>
<dbReference type="GO" id="GO:0006260">
    <property type="term" value="P:DNA replication"/>
    <property type="evidence" value="ECO:0007669"/>
    <property type="project" value="InterPro"/>
</dbReference>
<dbReference type="PANTHER" id="PTHR21075:SF0">
    <property type="entry name" value="ANAEROBIC RIBONUCLEOSIDE-TRIPHOSPHATE REDUCTASE"/>
    <property type="match status" value="1"/>
</dbReference>
<dbReference type="PANTHER" id="PTHR21075">
    <property type="entry name" value="ANAEROBIC RIBONUCLEOSIDE-TRIPHOSPHATE REDUCTASE"/>
    <property type="match status" value="1"/>
</dbReference>
<comment type="caution">
    <text evidence="1">The sequence shown here is derived from an EMBL/GenBank/DDBJ whole genome shotgun (WGS) entry which is preliminary data.</text>
</comment>
<protein>
    <submittedName>
        <fullName evidence="1">Anaerobic ribonucleoside-triphosphate reductase</fullName>
    </submittedName>
</protein>
<dbReference type="InterPro" id="IPR012833">
    <property type="entry name" value="NrdD"/>
</dbReference>
<name>A0A926DMW4_9FIRM</name>
<gene>
    <name evidence="1" type="ORF">H8698_07200</name>
</gene>
<evidence type="ECO:0000313" key="1">
    <source>
        <dbReference type="EMBL" id="MBC8540761.1"/>
    </source>
</evidence>
<dbReference type="RefSeq" id="WP_249311909.1">
    <property type="nucleotide sequence ID" value="NZ_JACRSU010000002.1"/>
</dbReference>
<keyword evidence="2" id="KW-1185">Reference proteome</keyword>
<reference evidence="1" key="1">
    <citation type="submission" date="2020-08" db="EMBL/GenBank/DDBJ databases">
        <title>Genome public.</title>
        <authorList>
            <person name="Liu C."/>
            <person name="Sun Q."/>
        </authorList>
    </citation>
    <scope>NUCLEOTIDE SEQUENCE</scope>
    <source>
        <strain evidence="1">H8</strain>
    </source>
</reference>
<dbReference type="GO" id="GO:0009265">
    <property type="term" value="P:2'-deoxyribonucleotide biosynthetic process"/>
    <property type="evidence" value="ECO:0007669"/>
    <property type="project" value="TreeGrafter"/>
</dbReference>
<dbReference type="Proteomes" id="UP000611762">
    <property type="component" value="Unassembled WGS sequence"/>
</dbReference>
<proteinExistence type="predicted"/>
<organism evidence="1 2">
    <name type="scientific">Congzhengia minquanensis</name>
    <dbReference type="NCBI Taxonomy" id="2763657"/>
    <lineage>
        <taxon>Bacteria</taxon>
        <taxon>Bacillati</taxon>
        <taxon>Bacillota</taxon>
        <taxon>Clostridia</taxon>
        <taxon>Eubacteriales</taxon>
        <taxon>Oscillospiraceae</taxon>
        <taxon>Congzhengia</taxon>
    </lineage>
</organism>
<dbReference type="SUPFAM" id="SSF51998">
    <property type="entry name" value="PFL-like glycyl radical enzymes"/>
    <property type="match status" value="1"/>
</dbReference>
<dbReference type="GO" id="GO:0031250">
    <property type="term" value="C:anaerobic ribonucleoside-triphosphate reductase complex"/>
    <property type="evidence" value="ECO:0007669"/>
    <property type="project" value="TreeGrafter"/>
</dbReference>
<accession>A0A926DMW4</accession>
<sequence length="638" mass="73447">MEINIKLNRNFTTAYNRLLNEYGTEMATINGFSDEQLSYTDFIDNFVETDTVADSSIDGNANVGQKDIVTLINEMPKPHQKLLAFNKIYHELNEKYGFTTANDWLKAEWDGHLYMHDANTTSFVHYCFAYDLKDLAEKGLYFIDNFNAEPPQHLETFVDFVKEFVSWACNRSSGAVGLPNLIPYMYYFWKKDCDDNIYTDNIKHAKQQIQRLIYALNQPFLRSGIQSAFTNTSVFDHAYLEALFGGAEFPNGTFMIDEIEGIMDFQKVYLEEMSRIRSKNMMTFPVSSISLLKQNGKFVDEEFARWACKHNMKWNDSNLFIDSSVTSLSNCCRLKSNIEDLGYFNSIGGTALKVGSVKVNTINLARIALENKTEEKYLSALKEMVILDLEALDIVRNIIKRNVEKGLLKNFTLGLVDFEHLYNTIGFIGIYETMKTFGYTRIDEFGNTFYTKDAEEFGRKIFEVIHTTKSEFIADKDYQVNCEQIPGESAAAKLMKKDKFFYPRKTVVDLPLYGNQFMPLGIKTTLQERVRVAALFDGFCNGGSILHANIEAPFTTFEQAWDMMNYISDQGVTYFAFNTKIQACRNNHAFFGKTCPECGKPVHTEYSRIVGFYVPVITYSKERKSEYKMREWEDVNAN</sequence>
<dbReference type="Gene3D" id="3.20.70.20">
    <property type="match status" value="1"/>
</dbReference>
<evidence type="ECO:0000313" key="2">
    <source>
        <dbReference type="Proteomes" id="UP000611762"/>
    </source>
</evidence>
<dbReference type="GO" id="GO:0008998">
    <property type="term" value="F:ribonucleoside-triphosphate reductase (thioredoxin) activity"/>
    <property type="evidence" value="ECO:0007669"/>
    <property type="project" value="InterPro"/>
</dbReference>
<dbReference type="GO" id="GO:0004748">
    <property type="term" value="F:ribonucleoside-diphosphate reductase activity, thioredoxin disulfide as acceptor"/>
    <property type="evidence" value="ECO:0007669"/>
    <property type="project" value="TreeGrafter"/>
</dbReference>
<dbReference type="EMBL" id="JACRSU010000002">
    <property type="protein sequence ID" value="MBC8540761.1"/>
    <property type="molecule type" value="Genomic_DNA"/>
</dbReference>
<dbReference type="AlphaFoldDB" id="A0A926DMW4"/>